<gene>
    <name evidence="1" type="ORF">SCALOS_LOCUS2558</name>
</gene>
<dbReference type="EMBL" id="CAJVPM010002318">
    <property type="protein sequence ID" value="CAG8484221.1"/>
    <property type="molecule type" value="Genomic_DNA"/>
</dbReference>
<sequence>MDADQFKEFMALITKCKKVGHVSYGCSTEDQDSENNREDSTNIIDNNLAFKYNRNLIINTTPTKHKSLFSRASSSKHAVCLNKNTGPSFGTTDLIVKDGKVTCKSECYSLNLLEKIVGEISDFDSEDDEDIKSYQIEEYEVYHVKKKK</sequence>
<organism evidence="1 2">
    <name type="scientific">Scutellospora calospora</name>
    <dbReference type="NCBI Taxonomy" id="85575"/>
    <lineage>
        <taxon>Eukaryota</taxon>
        <taxon>Fungi</taxon>
        <taxon>Fungi incertae sedis</taxon>
        <taxon>Mucoromycota</taxon>
        <taxon>Glomeromycotina</taxon>
        <taxon>Glomeromycetes</taxon>
        <taxon>Diversisporales</taxon>
        <taxon>Gigasporaceae</taxon>
        <taxon>Scutellospora</taxon>
    </lineage>
</organism>
<dbReference type="Proteomes" id="UP000789860">
    <property type="component" value="Unassembled WGS sequence"/>
</dbReference>
<protein>
    <submittedName>
        <fullName evidence="1">3843_t:CDS:1</fullName>
    </submittedName>
</protein>
<reference evidence="1" key="1">
    <citation type="submission" date="2021-06" db="EMBL/GenBank/DDBJ databases">
        <authorList>
            <person name="Kallberg Y."/>
            <person name="Tangrot J."/>
            <person name="Rosling A."/>
        </authorList>
    </citation>
    <scope>NUCLEOTIDE SEQUENCE</scope>
    <source>
        <strain evidence="1">AU212A</strain>
    </source>
</reference>
<accession>A0ACA9KNI2</accession>
<comment type="caution">
    <text evidence="1">The sequence shown here is derived from an EMBL/GenBank/DDBJ whole genome shotgun (WGS) entry which is preliminary data.</text>
</comment>
<proteinExistence type="predicted"/>
<evidence type="ECO:0000313" key="2">
    <source>
        <dbReference type="Proteomes" id="UP000789860"/>
    </source>
</evidence>
<evidence type="ECO:0000313" key="1">
    <source>
        <dbReference type="EMBL" id="CAG8484221.1"/>
    </source>
</evidence>
<name>A0ACA9KNI2_9GLOM</name>
<keyword evidence="2" id="KW-1185">Reference proteome</keyword>